<dbReference type="AlphaFoldDB" id="M3B9T3"/>
<dbReference type="Proteomes" id="UP000016932">
    <property type="component" value="Unassembled WGS sequence"/>
</dbReference>
<dbReference type="EMBL" id="KB446556">
    <property type="protein sequence ID" value="EME86018.1"/>
    <property type="molecule type" value="Genomic_DNA"/>
</dbReference>
<dbReference type="GeneID" id="19332705"/>
<sequence length="197" mass="21891">MFGDGQCHSIREESTKLLLLLPQACLSSRGKSMALTELTVPSPWGSVIVLFFYAPLRFLLSSDTAESRVFLTWQSENVRQRLGLGRIVFKVVMLIQRSSLSVPRPPAEQYMLLTIVGTQAWRIVVARHMEAGLKMGPEAEGSWTLLGCGLFLEQVSKIPSCQDHASHHHCGIALYRITCSFHPIQAISARQGAQRVT</sequence>
<dbReference type="RefSeq" id="XP_007923440.1">
    <property type="nucleotide sequence ID" value="XM_007925249.1"/>
</dbReference>
<protein>
    <submittedName>
        <fullName evidence="1">Uncharacterized protein</fullName>
    </submittedName>
</protein>
<dbReference type="KEGG" id="pfj:MYCFIDRAFT_171841"/>
<organism evidence="1 2">
    <name type="scientific">Pseudocercospora fijiensis (strain CIRAD86)</name>
    <name type="common">Black leaf streak disease fungus</name>
    <name type="synonym">Mycosphaerella fijiensis</name>
    <dbReference type="NCBI Taxonomy" id="383855"/>
    <lineage>
        <taxon>Eukaryota</taxon>
        <taxon>Fungi</taxon>
        <taxon>Dikarya</taxon>
        <taxon>Ascomycota</taxon>
        <taxon>Pezizomycotina</taxon>
        <taxon>Dothideomycetes</taxon>
        <taxon>Dothideomycetidae</taxon>
        <taxon>Mycosphaerellales</taxon>
        <taxon>Mycosphaerellaceae</taxon>
        <taxon>Pseudocercospora</taxon>
    </lineage>
</organism>
<evidence type="ECO:0000313" key="1">
    <source>
        <dbReference type="EMBL" id="EME86018.1"/>
    </source>
</evidence>
<accession>M3B9T3</accession>
<dbReference type="HOGENOM" id="CLU_1384704_0_0_1"/>
<evidence type="ECO:0000313" key="2">
    <source>
        <dbReference type="Proteomes" id="UP000016932"/>
    </source>
</evidence>
<gene>
    <name evidence="1" type="ORF">MYCFIDRAFT_171841</name>
</gene>
<dbReference type="VEuPathDB" id="FungiDB:MYCFIDRAFT_171841"/>
<reference evidence="1 2" key="1">
    <citation type="journal article" date="2012" name="PLoS Pathog.">
        <title>Diverse lifestyles and strategies of plant pathogenesis encoded in the genomes of eighteen Dothideomycetes fungi.</title>
        <authorList>
            <person name="Ohm R.A."/>
            <person name="Feau N."/>
            <person name="Henrissat B."/>
            <person name="Schoch C.L."/>
            <person name="Horwitz B.A."/>
            <person name="Barry K.W."/>
            <person name="Condon B.J."/>
            <person name="Copeland A.C."/>
            <person name="Dhillon B."/>
            <person name="Glaser F."/>
            <person name="Hesse C.N."/>
            <person name="Kosti I."/>
            <person name="LaButti K."/>
            <person name="Lindquist E.A."/>
            <person name="Lucas S."/>
            <person name="Salamov A.A."/>
            <person name="Bradshaw R.E."/>
            <person name="Ciuffetti L."/>
            <person name="Hamelin R.C."/>
            <person name="Kema G.H.J."/>
            <person name="Lawrence C."/>
            <person name="Scott J.A."/>
            <person name="Spatafora J.W."/>
            <person name="Turgeon B.G."/>
            <person name="de Wit P.J.G.M."/>
            <person name="Zhong S."/>
            <person name="Goodwin S.B."/>
            <person name="Grigoriev I.V."/>
        </authorList>
    </citation>
    <scope>NUCLEOTIDE SEQUENCE [LARGE SCALE GENOMIC DNA]</scope>
    <source>
        <strain evidence="1 2">CIRAD86</strain>
    </source>
</reference>
<name>M3B9T3_PSEFD</name>
<proteinExistence type="predicted"/>
<keyword evidence="2" id="KW-1185">Reference proteome</keyword>